<evidence type="ECO:0000313" key="2">
    <source>
        <dbReference type="Proteomes" id="UP001626550"/>
    </source>
</evidence>
<name>A0ABD2PLQ6_9PLAT</name>
<dbReference type="Proteomes" id="UP001626550">
    <property type="component" value="Unassembled WGS sequence"/>
</dbReference>
<dbReference type="EMBL" id="JBJKFK010006074">
    <property type="protein sequence ID" value="KAL3307993.1"/>
    <property type="molecule type" value="Genomic_DNA"/>
</dbReference>
<sequence length="461" mass="51406">MGTEKKVTSATTGLQVATKKMDVDDKTDLSDEDTYQISSSSDSCMNINSKIKPQSDIPKIPLAKLFNNATLFTDHFDQYAGSVYQPLEDTYGRRPKPVNFELNDSDVERPTRHEKQRKKKEKQIICAAAPLINPTPLHVCEVIDGADGLQNGLNLDGLILGPDLEPVEPKTLGAALPNGRLVSAAEFAAKTNSLRPVVNRKDWQPRRRTLPILLTQEPLQDVARNPFKPASRNLLERRKRLERKSALELNHPPFGQMPPVGRERELTPGITKLPKCSALNESQVYHIVEDGVRKRLHKKPNSTLGQVMGYPYAPKDDEELLSPLMIPTESSHVEVRSNVIVNSPQDELPFLPASFMESLTDLSKECQEMNSMLDVRVCGKMPEESGIAPAELITLNQISQRQRAEEWTRKQEGEIVIRMSDFFVSFSRFLSVLSAGLALAQLFLDLRAALQPGAGLFLSAH</sequence>
<comment type="caution">
    <text evidence="1">The sequence shown here is derived from an EMBL/GenBank/DDBJ whole genome shotgun (WGS) entry which is preliminary data.</text>
</comment>
<reference evidence="1 2" key="1">
    <citation type="submission" date="2024-11" db="EMBL/GenBank/DDBJ databases">
        <title>Adaptive evolution of stress response genes in parasites aligns with host niche diversity.</title>
        <authorList>
            <person name="Hahn C."/>
            <person name="Resl P."/>
        </authorList>
    </citation>
    <scope>NUCLEOTIDE SEQUENCE [LARGE SCALE GENOMIC DNA]</scope>
    <source>
        <strain evidence="1">EGGRZ-B1_66</strain>
        <tissue evidence="1">Body</tissue>
    </source>
</reference>
<dbReference type="AlphaFoldDB" id="A0ABD2PLQ6"/>
<protein>
    <submittedName>
        <fullName evidence="1">Uncharacterized protein</fullName>
    </submittedName>
</protein>
<accession>A0ABD2PLQ6</accession>
<organism evidence="1 2">
    <name type="scientific">Cichlidogyrus casuarinus</name>
    <dbReference type="NCBI Taxonomy" id="1844966"/>
    <lineage>
        <taxon>Eukaryota</taxon>
        <taxon>Metazoa</taxon>
        <taxon>Spiralia</taxon>
        <taxon>Lophotrochozoa</taxon>
        <taxon>Platyhelminthes</taxon>
        <taxon>Monogenea</taxon>
        <taxon>Monopisthocotylea</taxon>
        <taxon>Dactylogyridea</taxon>
        <taxon>Ancyrocephalidae</taxon>
        <taxon>Cichlidogyrus</taxon>
    </lineage>
</organism>
<gene>
    <name evidence="1" type="ORF">Ciccas_013482</name>
</gene>
<evidence type="ECO:0000313" key="1">
    <source>
        <dbReference type="EMBL" id="KAL3307993.1"/>
    </source>
</evidence>
<keyword evidence="2" id="KW-1185">Reference proteome</keyword>
<proteinExistence type="predicted"/>